<dbReference type="Gene3D" id="3.20.20.220">
    <property type="match status" value="1"/>
</dbReference>
<evidence type="ECO:0000256" key="1">
    <source>
        <dbReference type="ARBA" id="ARBA00001974"/>
    </source>
</evidence>
<evidence type="ECO:0000313" key="25">
    <source>
        <dbReference type="Proteomes" id="UP001302316"/>
    </source>
</evidence>
<dbReference type="NCBIfam" id="NF008869">
    <property type="entry name" value="PRK11904.1"/>
    <property type="match status" value="1"/>
</dbReference>
<evidence type="ECO:0000256" key="18">
    <source>
        <dbReference type="PIRNR" id="PIRNR000197"/>
    </source>
</evidence>
<dbReference type="EMBL" id="JAYGII010000003">
    <property type="protein sequence ID" value="MEA5444625.1"/>
    <property type="molecule type" value="Genomic_DNA"/>
</dbReference>
<evidence type="ECO:0000256" key="16">
    <source>
        <dbReference type="ARBA" id="ARBA00060889"/>
    </source>
</evidence>
<comment type="similarity">
    <text evidence="17 18">In the C-terminal section; belongs to the aldehyde dehydrogenase family.</text>
</comment>
<dbReference type="AlphaFoldDB" id="A0AAP6JCX4"/>
<evidence type="ECO:0000256" key="10">
    <source>
        <dbReference type="ARBA" id="ARBA00023062"/>
    </source>
</evidence>
<evidence type="ECO:0000256" key="13">
    <source>
        <dbReference type="ARBA" id="ARBA00023268"/>
    </source>
</evidence>
<evidence type="ECO:0000259" key="20">
    <source>
        <dbReference type="Pfam" id="PF00171"/>
    </source>
</evidence>
<keyword evidence="12 18" id="KW-0804">Transcription</keyword>
<evidence type="ECO:0000256" key="8">
    <source>
        <dbReference type="ARBA" id="ARBA00023015"/>
    </source>
</evidence>
<dbReference type="Pfam" id="PF01619">
    <property type="entry name" value="Pro_dh"/>
    <property type="match status" value="1"/>
</dbReference>
<comment type="pathway">
    <text evidence="3 18">Amino-acid degradation; L-proline degradation into L-glutamate; L-glutamate from L-proline: step 2/2.</text>
</comment>
<dbReference type="InterPro" id="IPR016162">
    <property type="entry name" value="Ald_DH_N"/>
</dbReference>
<evidence type="ECO:0000256" key="14">
    <source>
        <dbReference type="ARBA" id="ARBA00048142"/>
    </source>
</evidence>
<keyword evidence="5 18" id="KW-0285">Flavoprotein</keyword>
<evidence type="ECO:0000256" key="15">
    <source>
        <dbReference type="ARBA" id="ARBA00048779"/>
    </source>
</evidence>
<comment type="catalytic activity">
    <reaction evidence="15 18">
        <text>L-proline + a quinone = (S)-1-pyrroline-5-carboxylate + a quinol + H(+)</text>
        <dbReference type="Rhea" id="RHEA:23784"/>
        <dbReference type="ChEBI" id="CHEBI:15378"/>
        <dbReference type="ChEBI" id="CHEBI:17388"/>
        <dbReference type="ChEBI" id="CHEBI:24646"/>
        <dbReference type="ChEBI" id="CHEBI:60039"/>
        <dbReference type="ChEBI" id="CHEBI:132124"/>
        <dbReference type="EC" id="1.5.5.2"/>
    </reaction>
</comment>
<dbReference type="SUPFAM" id="SSF81935">
    <property type="entry name" value="N-terminal domain of bifunctional PutA protein"/>
    <property type="match status" value="1"/>
</dbReference>
<dbReference type="GO" id="GO:0009898">
    <property type="term" value="C:cytoplasmic side of plasma membrane"/>
    <property type="evidence" value="ECO:0007669"/>
    <property type="project" value="TreeGrafter"/>
</dbReference>
<dbReference type="GO" id="GO:0003700">
    <property type="term" value="F:DNA-binding transcription factor activity"/>
    <property type="evidence" value="ECO:0007669"/>
    <property type="project" value="InterPro"/>
</dbReference>
<keyword evidence="11 18" id="KW-0238">DNA-binding</keyword>
<dbReference type="PANTHER" id="PTHR42862:SF1">
    <property type="entry name" value="DELTA-1-PYRROLINE-5-CARBOXYLATE DEHYDROGENASE 2, ISOFORM A-RELATED"/>
    <property type="match status" value="1"/>
</dbReference>
<dbReference type="InterPro" id="IPR016163">
    <property type="entry name" value="Ald_DH_C"/>
</dbReference>
<dbReference type="EC" id="1.2.1.88" evidence="18"/>
<evidence type="ECO:0000256" key="12">
    <source>
        <dbReference type="ARBA" id="ARBA00023163"/>
    </source>
</evidence>
<feature type="domain" description="Proline dehydrogenase" evidence="21">
    <location>
        <begin position="202"/>
        <end position="497"/>
    </location>
</feature>
<comment type="pathway">
    <text evidence="2 18">Amino-acid degradation; L-proline degradation into L-glutamate; L-glutamate from L-proline: step 1/2.</text>
</comment>
<evidence type="ECO:0000256" key="7">
    <source>
        <dbReference type="ARBA" id="ARBA00023002"/>
    </source>
</evidence>
<dbReference type="InterPro" id="IPR002872">
    <property type="entry name" value="Proline_DH_dom"/>
</dbReference>
<feature type="domain" description="Proline dehydrogenase PutA" evidence="22">
    <location>
        <begin position="80"/>
        <end position="193"/>
    </location>
</feature>
<dbReference type="FunFam" id="3.20.20.220:FF:000004">
    <property type="entry name" value="Bifunctional protein PutA"/>
    <property type="match status" value="1"/>
</dbReference>
<dbReference type="GO" id="GO:0003677">
    <property type="term" value="F:DNA binding"/>
    <property type="evidence" value="ECO:0007669"/>
    <property type="project" value="UniProtKB-KW"/>
</dbReference>
<dbReference type="Pfam" id="PF00171">
    <property type="entry name" value="Aldedh"/>
    <property type="match status" value="1"/>
</dbReference>
<keyword evidence="25" id="KW-1185">Reference proteome</keyword>
<dbReference type="Gene3D" id="3.40.309.10">
    <property type="entry name" value="Aldehyde Dehydrogenase, Chain A, domain 2"/>
    <property type="match status" value="1"/>
</dbReference>
<keyword evidence="13" id="KW-0511">Multifunctional enzyme</keyword>
<dbReference type="NCBIfam" id="TIGR01238">
    <property type="entry name" value="D1pyr5carbox3"/>
    <property type="match status" value="1"/>
</dbReference>
<dbReference type="InterPro" id="IPR016161">
    <property type="entry name" value="Ald_DH/histidinol_DH"/>
</dbReference>
<comment type="similarity">
    <text evidence="16 18">In the N-terminal section; belongs to the proline dehydrogenase family.</text>
</comment>
<comment type="cofactor">
    <cofactor evidence="1 18">
        <name>FAD</name>
        <dbReference type="ChEBI" id="CHEBI:57692"/>
    </cofactor>
</comment>
<feature type="active site" evidence="19">
    <location>
        <position position="853"/>
    </location>
</feature>
<dbReference type="EC" id="1.5.5.2" evidence="18"/>
<dbReference type="Gene3D" id="3.40.605.10">
    <property type="entry name" value="Aldehyde Dehydrogenase, Chain A, domain 1"/>
    <property type="match status" value="1"/>
</dbReference>
<dbReference type="PROSITE" id="PS00070">
    <property type="entry name" value="ALDEHYDE_DEHYDR_CYS"/>
    <property type="match status" value="1"/>
</dbReference>
<name>A0AAP6JCX4_9GAMM</name>
<evidence type="ECO:0000259" key="21">
    <source>
        <dbReference type="Pfam" id="PF01619"/>
    </source>
</evidence>
<evidence type="ECO:0000256" key="11">
    <source>
        <dbReference type="ARBA" id="ARBA00023125"/>
    </source>
</evidence>
<dbReference type="InterPro" id="IPR029041">
    <property type="entry name" value="FAD-linked_oxidoreductase-like"/>
</dbReference>
<dbReference type="InterPro" id="IPR041349">
    <property type="entry name" value="PRODH"/>
</dbReference>
<comment type="function">
    <text evidence="18">Oxidizes proline to glutamate for use as a carbon and nitrogen source.</text>
</comment>
<dbReference type="Gene3D" id="1.20.5.550">
    <property type="entry name" value="Single Helix bin"/>
    <property type="match status" value="1"/>
</dbReference>
<dbReference type="Pfam" id="PF14850">
    <property type="entry name" value="Pro_dh-DNA_bdg"/>
    <property type="match status" value="1"/>
</dbReference>
<dbReference type="GO" id="GO:0004657">
    <property type="term" value="F:proline dehydrogenase activity"/>
    <property type="evidence" value="ECO:0007669"/>
    <property type="project" value="UniProtKB-UniRule"/>
</dbReference>
<evidence type="ECO:0000256" key="9">
    <source>
        <dbReference type="ARBA" id="ARBA00023027"/>
    </source>
</evidence>
<feature type="domain" description="Proline utilization A proline dehydrogenase N-terminal" evidence="23">
    <location>
        <begin position="26"/>
        <end position="71"/>
    </location>
</feature>
<evidence type="ECO:0000256" key="6">
    <source>
        <dbReference type="ARBA" id="ARBA00022827"/>
    </source>
</evidence>
<proteinExistence type="inferred from homology"/>
<dbReference type="Gene3D" id="1.20.5.460">
    <property type="entry name" value="Single helix bin"/>
    <property type="match status" value="1"/>
</dbReference>
<dbReference type="Pfam" id="PF18327">
    <property type="entry name" value="PRODH"/>
    <property type="match status" value="1"/>
</dbReference>
<evidence type="ECO:0000256" key="19">
    <source>
        <dbReference type="PIRSR" id="PIRSR000197-1"/>
    </source>
</evidence>
<keyword evidence="6 18" id="KW-0274">FAD</keyword>
<evidence type="ECO:0000256" key="5">
    <source>
        <dbReference type="ARBA" id="ARBA00022630"/>
    </source>
</evidence>
<accession>A0AAP6JCX4</accession>
<dbReference type="InterPro" id="IPR024082">
    <property type="entry name" value="PRODH_PutA_dom_II"/>
</dbReference>
<evidence type="ECO:0000259" key="23">
    <source>
        <dbReference type="Pfam" id="PF18327"/>
    </source>
</evidence>
<sequence>MALPERSQPATTPFIFENGRPAMDERRAEMNKLYLADEAECMERLLPAARLDDATRRRIVAKAESLVELVRKKGVKKTGISAFMQQYDLSSQEGVVLMCLCEALIRVPDAITADKLIQDKIASGDWRSHLGESDSLFVNASTWGLMLTGGVVKVDKRTRKDVSGFMSRLTARLGEPMIRGAMRQAMRILGFEFVMGRTIEEALKRARSKEHRYYRHSFDMLGEAALTWTDADRYFEAYAEAIDKTGEAVGKDESIWQAHSISVKLSALHPRYEYANREAVLDELVPRLLRLAERARDAGIQLTVDAEEADRLDISLEVIEAVYRSPSLEGWEGFGLAIQAYQKRCIRLIDWLNALTSDVGRKMPVRLVKGAYWDNEIKWAQVEGEHAYPVFTRKVNTDVSYLACARKLLEECDQIYSQFATHNAHTLASILEMAGGRSDYEFQRLHGMGEELYGEVMRERPEISCRVYAPVGRHKELLPYLVRRLLENGANTSFVNHIMDPKVPVSQITRDPVAEVEKLKQIPHPKIPLPKDLYRSFGQERENSLGVNLTDPDELAPLAEAMEKAMQQQWEARAIIGGKIHGGGKEVRAVDPSDNRRSLGVYYEPEESAVREAIDIAHKSQPSWDATPAAERAAILRKAADLYEAHMGELMALCTREAGKTIPDGVAEVREAVDFLRYYANQCEEKFGAEIPLPGPTGEKNTLRLTGKGVFVCISPWNFPLAIFTGQVTAALAAGNAVLAKPAEQTSLIGSLAVKLLHKAGVPGDVLHFLPCRGSTIGKIVTPDERIAGVAFTGSTETAKLVNRTLAEREGIIPTLIAETGGQNAMIVDSSALPEQVADDVVQSAFHSAGQRCSALRILCLQEEIAPRVLEILSGYMDTLTVGDPGLLSTDIGPVIDEKAYKGLSEHVEWIKGKGKLIKEAPLGPNCANGTFLAPVAVEIDDIAMLEREQFGPVLHVVRYKAKDLDRVIDAVNKTGYGLTLGIHTRIDSEADYIQRRIKVGNAYVNRNMVGAVVGVQPFGGQGLSGTGPKAGGPHYMLRFANERTLTVNTAAVGGNASLLALSDD</sequence>
<dbReference type="FunFam" id="3.40.309.10:FF:000005">
    <property type="entry name" value="1-pyrroline-5-carboxylate dehydrogenase 1"/>
    <property type="match status" value="1"/>
</dbReference>
<protein>
    <recommendedName>
        <fullName evidence="18">Bifunctional protein PutA</fullName>
    </recommendedName>
    <domain>
        <recommendedName>
            <fullName evidence="18">Proline dehydrogenase</fullName>
            <ecNumber evidence="18">1.5.5.2</ecNumber>
        </recommendedName>
        <alternativeName>
            <fullName evidence="18">Proline oxidase</fullName>
        </alternativeName>
    </domain>
    <domain>
        <recommendedName>
            <fullName evidence="18">Delta-1-pyrroline-5-carboxylate dehydrogenase</fullName>
            <shortName evidence="18">P5C dehydrogenase</shortName>
            <ecNumber evidence="18">1.2.1.88</ecNumber>
        </recommendedName>
        <alternativeName>
            <fullName evidence="18">L-glutamate gamma-semialdehyde dehydrogenase</fullName>
        </alternativeName>
    </domain>
</protein>
<evidence type="ECO:0000256" key="2">
    <source>
        <dbReference type="ARBA" id="ARBA00004739"/>
    </source>
</evidence>
<dbReference type="RefSeq" id="WP_346050027.1">
    <property type="nucleotide sequence ID" value="NZ_JAYGII010000003.1"/>
</dbReference>
<dbReference type="InterPro" id="IPR016160">
    <property type="entry name" value="Ald_DH_CS_CYS"/>
</dbReference>
<dbReference type="SUPFAM" id="SSF51730">
    <property type="entry name" value="FAD-linked oxidoreductase"/>
    <property type="match status" value="1"/>
</dbReference>
<dbReference type="GO" id="GO:0003842">
    <property type="term" value="F:L-glutamate gamma-semialdehyde dehydrogenase activity"/>
    <property type="evidence" value="ECO:0007669"/>
    <property type="project" value="UniProtKB-UniRule"/>
</dbReference>
<keyword evidence="4 18" id="KW-0678">Repressor</keyword>
<evidence type="ECO:0000256" key="17">
    <source>
        <dbReference type="ARBA" id="ARBA00060911"/>
    </source>
</evidence>
<keyword evidence="10 18" id="KW-0642">Proline metabolism</keyword>
<reference evidence="24 25" key="1">
    <citation type="submission" date="2023-12" db="EMBL/GenBank/DDBJ databases">
        <title>Whole-genome sequencing of halo(alkali)philic microorganisms from hypersaline lakes.</title>
        <authorList>
            <person name="Sorokin D.Y."/>
            <person name="Merkel A.Y."/>
            <person name="Messina E."/>
            <person name="Yakimov M."/>
        </authorList>
    </citation>
    <scope>NUCLEOTIDE SEQUENCE [LARGE SCALE GENOMIC DNA]</scope>
    <source>
        <strain evidence="24 25">AB-CW1</strain>
    </source>
</reference>
<evidence type="ECO:0000256" key="4">
    <source>
        <dbReference type="ARBA" id="ARBA00022491"/>
    </source>
</evidence>
<dbReference type="InterPro" id="IPR025703">
    <property type="entry name" value="Bifunct_PutA"/>
</dbReference>
<dbReference type="GO" id="GO:0010133">
    <property type="term" value="P:L-proline catabolic process to L-glutamate"/>
    <property type="evidence" value="ECO:0007669"/>
    <property type="project" value="UniProtKB-UniRule"/>
</dbReference>
<dbReference type="InterPro" id="IPR050485">
    <property type="entry name" value="Proline_metab_enzyme"/>
</dbReference>
<dbReference type="InterPro" id="IPR024089">
    <property type="entry name" value="PRODH_PutA_dom_I/II"/>
</dbReference>
<keyword evidence="8 18" id="KW-0805">Transcription regulation</keyword>
<comment type="caution">
    <text evidence="24">The sequence shown here is derived from an EMBL/GenBank/DDBJ whole genome shotgun (WGS) entry which is preliminary data.</text>
</comment>
<dbReference type="InterPro" id="IPR024090">
    <property type="entry name" value="PRODH_PutA_dom_I"/>
</dbReference>
<dbReference type="SUPFAM" id="SSF53720">
    <property type="entry name" value="ALDH-like"/>
    <property type="match status" value="1"/>
</dbReference>
<feature type="active site" evidence="19">
    <location>
        <position position="819"/>
    </location>
</feature>
<dbReference type="Proteomes" id="UP001302316">
    <property type="component" value="Unassembled WGS sequence"/>
</dbReference>
<comment type="catalytic activity">
    <reaction evidence="14 18">
        <text>L-glutamate 5-semialdehyde + NAD(+) + H2O = L-glutamate + NADH + 2 H(+)</text>
        <dbReference type="Rhea" id="RHEA:30235"/>
        <dbReference type="ChEBI" id="CHEBI:15377"/>
        <dbReference type="ChEBI" id="CHEBI:15378"/>
        <dbReference type="ChEBI" id="CHEBI:29985"/>
        <dbReference type="ChEBI" id="CHEBI:57540"/>
        <dbReference type="ChEBI" id="CHEBI:57945"/>
        <dbReference type="ChEBI" id="CHEBI:58066"/>
        <dbReference type="EC" id="1.2.1.88"/>
    </reaction>
</comment>
<gene>
    <name evidence="24" type="primary">putA</name>
    <name evidence="24" type="ORF">VCB98_02190</name>
</gene>
<evidence type="ECO:0000259" key="22">
    <source>
        <dbReference type="Pfam" id="PF14850"/>
    </source>
</evidence>
<evidence type="ECO:0000256" key="3">
    <source>
        <dbReference type="ARBA" id="ARBA00004786"/>
    </source>
</evidence>
<keyword evidence="9 18" id="KW-0520">NAD</keyword>
<feature type="domain" description="Aldehyde dehydrogenase" evidence="20">
    <location>
        <begin position="585"/>
        <end position="1044"/>
    </location>
</feature>
<dbReference type="InterPro" id="IPR015590">
    <property type="entry name" value="Aldehyde_DH_dom"/>
</dbReference>
<dbReference type="PIRSF" id="PIRSF000197">
    <property type="entry name" value="Bifunct_PutA"/>
    <property type="match status" value="1"/>
</dbReference>
<evidence type="ECO:0000313" key="24">
    <source>
        <dbReference type="EMBL" id="MEA5444625.1"/>
    </source>
</evidence>
<dbReference type="CDD" id="cd07125">
    <property type="entry name" value="ALDH_PutA-P5CDH"/>
    <property type="match status" value="1"/>
</dbReference>
<dbReference type="InterPro" id="IPR005933">
    <property type="entry name" value="PutA_C"/>
</dbReference>
<organism evidence="24 25">
    <name type="scientific">Natronospira elongata</name>
    <dbReference type="NCBI Taxonomy" id="3110268"/>
    <lineage>
        <taxon>Bacteria</taxon>
        <taxon>Pseudomonadati</taxon>
        <taxon>Pseudomonadota</taxon>
        <taxon>Gammaproteobacteria</taxon>
        <taxon>Natronospirales</taxon>
        <taxon>Natronospiraceae</taxon>
        <taxon>Natronospira</taxon>
    </lineage>
</organism>
<dbReference type="PANTHER" id="PTHR42862">
    <property type="entry name" value="DELTA-1-PYRROLINE-5-CARBOXYLATE DEHYDROGENASE 1, ISOFORM A-RELATED"/>
    <property type="match status" value="1"/>
</dbReference>
<keyword evidence="7 18" id="KW-0560">Oxidoreductase</keyword>